<dbReference type="EMBL" id="CADCTM010000221">
    <property type="protein sequence ID" value="CAA9241092.1"/>
    <property type="molecule type" value="Genomic_DNA"/>
</dbReference>
<gene>
    <name evidence="1" type="ORF">AVDCRST_MAG92-1539</name>
</gene>
<sequence>MALSIFLNTNGKLTLIEKNGKSSAFTNYLISKIIPVPARSS</sequence>
<proteinExistence type="predicted"/>
<reference evidence="1" key="1">
    <citation type="submission" date="2020-02" db="EMBL/GenBank/DDBJ databases">
        <authorList>
            <person name="Meier V. D."/>
        </authorList>
    </citation>
    <scope>NUCLEOTIDE SEQUENCE</scope>
    <source>
        <strain evidence="1">AVDCRST_MAG92</strain>
    </source>
</reference>
<accession>A0A6J4I2Y9</accession>
<organism evidence="1">
    <name type="scientific">uncultured Coleofasciculus sp</name>
    <dbReference type="NCBI Taxonomy" id="1267456"/>
    <lineage>
        <taxon>Bacteria</taxon>
        <taxon>Bacillati</taxon>
        <taxon>Cyanobacteriota</taxon>
        <taxon>Cyanophyceae</taxon>
        <taxon>Coleofasciculales</taxon>
        <taxon>Coleofasciculaceae</taxon>
        <taxon>Coleofasciculus</taxon>
        <taxon>environmental samples</taxon>
    </lineage>
</organism>
<evidence type="ECO:0000313" key="1">
    <source>
        <dbReference type="EMBL" id="CAA9241092.1"/>
    </source>
</evidence>
<protein>
    <submittedName>
        <fullName evidence="1">Uncharacterized protein</fullName>
    </submittedName>
</protein>
<dbReference type="AlphaFoldDB" id="A0A6J4I2Y9"/>
<name>A0A6J4I2Y9_9CYAN</name>